<sequence length="291" mass="33997">MNVELHLDSREVFFLFRMIGMEEVKGFENPYKGYTLEQIDQEWEEVRTTLLEDGVLEEIDGKRIIEASALYFLEICKCNDAVVKLKIQSKEQDVDSYYYISLEKPEFMILEEERNFASKTTYIFRLTEGLNEYINTIGSWLEDAEEQFINMNARIQVATYDQLTELSSSVPVGSLEQFLIEKEEVTKEFVEVFTSSLENSECLGEYTIFLNEDGKHNKKNIRFLVGPGCNWFMVQKQDELEVCNLNDEVFLERLFFETTGITMTVGSKYTMKARVKRGINNAWAKTIGWFK</sequence>
<name>A0ABU8FCX0_9BACI</name>
<comment type="caution">
    <text evidence="1">The sequence shown here is derived from an EMBL/GenBank/DDBJ whole genome shotgun (WGS) entry which is preliminary data.</text>
</comment>
<gene>
    <name evidence="1" type="ORF">WAZ07_04140</name>
</gene>
<dbReference type="EMBL" id="JBAWSX010000002">
    <property type="protein sequence ID" value="MEI4800529.1"/>
    <property type="molecule type" value="Genomic_DNA"/>
</dbReference>
<dbReference type="Proteomes" id="UP001372526">
    <property type="component" value="Unassembled WGS sequence"/>
</dbReference>
<dbReference type="RefSeq" id="WP_336471441.1">
    <property type="nucleotide sequence ID" value="NZ_JBAWSX010000002.1"/>
</dbReference>
<organism evidence="1 2">
    <name type="scientific">Bacillus bruguierae</name>
    <dbReference type="NCBI Taxonomy" id="3127667"/>
    <lineage>
        <taxon>Bacteria</taxon>
        <taxon>Bacillati</taxon>
        <taxon>Bacillota</taxon>
        <taxon>Bacilli</taxon>
        <taxon>Bacillales</taxon>
        <taxon>Bacillaceae</taxon>
        <taxon>Bacillus</taxon>
    </lineage>
</organism>
<reference evidence="1 2" key="1">
    <citation type="submission" date="2024-01" db="EMBL/GenBank/DDBJ databases">
        <title>Seven novel Bacillus-like species.</title>
        <authorList>
            <person name="Liu G."/>
        </authorList>
    </citation>
    <scope>NUCLEOTIDE SEQUENCE [LARGE SCALE GENOMIC DNA]</scope>
    <source>
        <strain evidence="1 2">FJAT-51639</strain>
    </source>
</reference>
<proteinExistence type="predicted"/>
<accession>A0ABU8FCX0</accession>
<protein>
    <submittedName>
        <fullName evidence="1">Uncharacterized protein</fullName>
    </submittedName>
</protein>
<keyword evidence="2" id="KW-1185">Reference proteome</keyword>
<evidence type="ECO:0000313" key="1">
    <source>
        <dbReference type="EMBL" id="MEI4800529.1"/>
    </source>
</evidence>
<evidence type="ECO:0000313" key="2">
    <source>
        <dbReference type="Proteomes" id="UP001372526"/>
    </source>
</evidence>